<protein>
    <submittedName>
        <fullName evidence="1">Uncharacterized protein</fullName>
    </submittedName>
</protein>
<proteinExistence type="predicted"/>
<name>S8CG65_9LAMI</name>
<dbReference type="AlphaFoldDB" id="S8CG65"/>
<evidence type="ECO:0000313" key="2">
    <source>
        <dbReference type="Proteomes" id="UP000015453"/>
    </source>
</evidence>
<dbReference type="Proteomes" id="UP000015453">
    <property type="component" value="Unassembled WGS sequence"/>
</dbReference>
<evidence type="ECO:0000313" key="1">
    <source>
        <dbReference type="EMBL" id="EPS65899.1"/>
    </source>
</evidence>
<sequence>MNSSDCAAIAPGIGSRSSREARLALTLLALTLPALHTAAAAGSGAAAAFLLVWAGPLTWIGSSLSKAGRVYGLVALDPLFPPVRTQPKSEARKVKIFARRRYAPVGADGAEIFSKIKHGKQAKERDRNRR</sequence>
<accession>S8CG65</accession>
<reference evidence="1 2" key="1">
    <citation type="journal article" date="2013" name="BMC Genomics">
        <title>The miniature genome of a carnivorous plant Genlisea aurea contains a low number of genes and short non-coding sequences.</title>
        <authorList>
            <person name="Leushkin E.V."/>
            <person name="Sutormin R.A."/>
            <person name="Nabieva E.R."/>
            <person name="Penin A.A."/>
            <person name="Kondrashov A.S."/>
            <person name="Logacheva M.D."/>
        </authorList>
    </citation>
    <scope>NUCLEOTIDE SEQUENCE [LARGE SCALE GENOMIC DNA]</scope>
</reference>
<comment type="caution">
    <text evidence="1">The sequence shown here is derived from an EMBL/GenBank/DDBJ whole genome shotgun (WGS) entry which is preliminary data.</text>
</comment>
<keyword evidence="2" id="KW-1185">Reference proteome</keyword>
<gene>
    <name evidence="1" type="ORF">M569_08878</name>
</gene>
<dbReference type="EMBL" id="AUSU01003963">
    <property type="protein sequence ID" value="EPS65899.1"/>
    <property type="molecule type" value="Genomic_DNA"/>
</dbReference>
<organism evidence="1 2">
    <name type="scientific">Genlisea aurea</name>
    <dbReference type="NCBI Taxonomy" id="192259"/>
    <lineage>
        <taxon>Eukaryota</taxon>
        <taxon>Viridiplantae</taxon>
        <taxon>Streptophyta</taxon>
        <taxon>Embryophyta</taxon>
        <taxon>Tracheophyta</taxon>
        <taxon>Spermatophyta</taxon>
        <taxon>Magnoliopsida</taxon>
        <taxon>eudicotyledons</taxon>
        <taxon>Gunneridae</taxon>
        <taxon>Pentapetalae</taxon>
        <taxon>asterids</taxon>
        <taxon>lamiids</taxon>
        <taxon>Lamiales</taxon>
        <taxon>Lentibulariaceae</taxon>
        <taxon>Genlisea</taxon>
    </lineage>
</organism>